<keyword evidence="2" id="KW-1185">Reference proteome</keyword>
<evidence type="ECO:0000313" key="1">
    <source>
        <dbReference type="EMBL" id="KAK7367071.1"/>
    </source>
</evidence>
<sequence length="102" mass="11673">MAATCFEEQKQKALQNTIKKTEEERVVDGLKLSFECQLLRARHKFKFTSKSDSLVVPFNLGPSHLLPLTLSHIPFHYFRQHPFAPSHSASQNPGSGRNRVKR</sequence>
<reference evidence="1 2" key="1">
    <citation type="submission" date="2024-01" db="EMBL/GenBank/DDBJ databases">
        <title>The genomes of 5 underutilized Papilionoideae crops provide insights into root nodulation and disease resistanc.</title>
        <authorList>
            <person name="Jiang F."/>
        </authorList>
    </citation>
    <scope>NUCLEOTIDE SEQUENCE [LARGE SCALE GENOMIC DNA]</scope>
    <source>
        <strain evidence="1">JINMINGXINNONG_FW02</strain>
        <tissue evidence="1">Leaves</tissue>
    </source>
</reference>
<accession>A0AAN9RC57</accession>
<dbReference type="Proteomes" id="UP001374584">
    <property type="component" value="Unassembled WGS sequence"/>
</dbReference>
<dbReference type="EMBL" id="JAYMYR010000004">
    <property type="protein sequence ID" value="KAK7367071.1"/>
    <property type="molecule type" value="Genomic_DNA"/>
</dbReference>
<comment type="caution">
    <text evidence="1">The sequence shown here is derived from an EMBL/GenBank/DDBJ whole genome shotgun (WGS) entry which is preliminary data.</text>
</comment>
<organism evidence="1 2">
    <name type="scientific">Phaseolus coccineus</name>
    <name type="common">Scarlet runner bean</name>
    <name type="synonym">Phaseolus multiflorus</name>
    <dbReference type="NCBI Taxonomy" id="3886"/>
    <lineage>
        <taxon>Eukaryota</taxon>
        <taxon>Viridiplantae</taxon>
        <taxon>Streptophyta</taxon>
        <taxon>Embryophyta</taxon>
        <taxon>Tracheophyta</taxon>
        <taxon>Spermatophyta</taxon>
        <taxon>Magnoliopsida</taxon>
        <taxon>eudicotyledons</taxon>
        <taxon>Gunneridae</taxon>
        <taxon>Pentapetalae</taxon>
        <taxon>rosids</taxon>
        <taxon>fabids</taxon>
        <taxon>Fabales</taxon>
        <taxon>Fabaceae</taxon>
        <taxon>Papilionoideae</taxon>
        <taxon>50 kb inversion clade</taxon>
        <taxon>NPAAA clade</taxon>
        <taxon>indigoferoid/millettioid clade</taxon>
        <taxon>Phaseoleae</taxon>
        <taxon>Phaseolus</taxon>
    </lineage>
</organism>
<proteinExistence type="predicted"/>
<protein>
    <submittedName>
        <fullName evidence="1">Uncharacterized protein</fullName>
    </submittedName>
</protein>
<gene>
    <name evidence="1" type="ORF">VNO80_09079</name>
</gene>
<name>A0AAN9RC57_PHACN</name>
<dbReference type="AlphaFoldDB" id="A0AAN9RC57"/>
<evidence type="ECO:0000313" key="2">
    <source>
        <dbReference type="Proteomes" id="UP001374584"/>
    </source>
</evidence>